<accession>A0A9Q9B3Z4</accession>
<dbReference type="PANTHER" id="PTHR42085">
    <property type="entry name" value="F-BOX DOMAIN-CONTAINING PROTEIN"/>
    <property type="match status" value="1"/>
</dbReference>
<reference evidence="1" key="1">
    <citation type="submission" date="2022-06" db="EMBL/GenBank/DDBJ databases">
        <title>Complete genome sequences of two strains of the flax pathogen Septoria linicola.</title>
        <authorList>
            <person name="Lapalu N."/>
            <person name="Simon A."/>
            <person name="Demenou B."/>
            <person name="Paumier D."/>
            <person name="Guillot M.-P."/>
            <person name="Gout L."/>
            <person name="Valade R."/>
        </authorList>
    </citation>
    <scope>NUCLEOTIDE SEQUENCE</scope>
    <source>
        <strain evidence="1">SE15195</strain>
    </source>
</reference>
<proteinExistence type="predicted"/>
<evidence type="ECO:0000313" key="1">
    <source>
        <dbReference type="EMBL" id="USW55886.1"/>
    </source>
</evidence>
<name>A0A9Q9B3Z4_9PEZI</name>
<sequence>MEFQDEANEVASRIRVFAASQLRTQYPYMKTATLEDMLDHATDVISSGICNQPVNTEMLEAQSRTNFFSLSAELRSKVYELTCEQDVVDLKEQRRFSKGLLDVCQQIRREALLMWYSSNTFTFEILTFCADQDGSHYIKKWIDSFGVDALRSLTKVKIVVESFVSAPTFLAWQFDTDDRHKPNDETVHEALLRIYGLNDGLVPAKTFSITWIEDDALTQKSVEVYTASGISGDTVP</sequence>
<dbReference type="PANTHER" id="PTHR42085:SF1">
    <property type="entry name" value="F-BOX DOMAIN-CONTAINING PROTEIN"/>
    <property type="match status" value="1"/>
</dbReference>
<gene>
    <name evidence="1" type="ORF">Slin15195_G092050</name>
</gene>
<evidence type="ECO:0000313" key="2">
    <source>
        <dbReference type="Proteomes" id="UP001056384"/>
    </source>
</evidence>
<organism evidence="1 2">
    <name type="scientific">Septoria linicola</name>
    <dbReference type="NCBI Taxonomy" id="215465"/>
    <lineage>
        <taxon>Eukaryota</taxon>
        <taxon>Fungi</taxon>
        <taxon>Dikarya</taxon>
        <taxon>Ascomycota</taxon>
        <taxon>Pezizomycotina</taxon>
        <taxon>Dothideomycetes</taxon>
        <taxon>Dothideomycetidae</taxon>
        <taxon>Mycosphaerellales</taxon>
        <taxon>Mycosphaerellaceae</taxon>
        <taxon>Septoria</taxon>
    </lineage>
</organism>
<keyword evidence="2" id="KW-1185">Reference proteome</keyword>
<protein>
    <submittedName>
        <fullName evidence="1">Uncharacterized protein</fullName>
    </submittedName>
</protein>
<dbReference type="AlphaFoldDB" id="A0A9Q9B3Z4"/>
<dbReference type="Proteomes" id="UP001056384">
    <property type="component" value="Chromosome 8"/>
</dbReference>
<dbReference type="InterPro" id="IPR038883">
    <property type="entry name" value="AN11006-like"/>
</dbReference>
<dbReference type="EMBL" id="CP099425">
    <property type="protein sequence ID" value="USW55886.1"/>
    <property type="molecule type" value="Genomic_DNA"/>
</dbReference>